<evidence type="ECO:0000313" key="3">
    <source>
        <dbReference type="Proteomes" id="UP000187283"/>
    </source>
</evidence>
<accession>A0A1R1XI28</accession>
<reference evidence="2 3" key="1">
    <citation type="submission" date="2017-01" db="EMBL/GenBank/DDBJ databases">
        <authorList>
            <person name="Mah S.A."/>
            <person name="Swanson W.J."/>
            <person name="Moy G.W."/>
            <person name="Vacquier V.D."/>
        </authorList>
    </citation>
    <scope>NUCLEOTIDE SEQUENCE [LARGE SCALE GENOMIC DNA]</scope>
    <source>
        <strain evidence="2 3">GSMNP</strain>
    </source>
</reference>
<dbReference type="OrthoDB" id="5547787at2759"/>
<evidence type="ECO:0000313" key="2">
    <source>
        <dbReference type="EMBL" id="OMJ14289.1"/>
    </source>
</evidence>
<feature type="transmembrane region" description="Helical" evidence="1">
    <location>
        <begin position="37"/>
        <end position="59"/>
    </location>
</feature>
<keyword evidence="1" id="KW-0472">Membrane</keyword>
<dbReference type="Proteomes" id="UP000187283">
    <property type="component" value="Unassembled WGS sequence"/>
</dbReference>
<dbReference type="AlphaFoldDB" id="A0A1R1XI28"/>
<keyword evidence="3" id="KW-1185">Reference proteome</keyword>
<comment type="caution">
    <text evidence="2">The sequence shown here is derived from an EMBL/GenBank/DDBJ whole genome shotgun (WGS) entry which is preliminary data.</text>
</comment>
<protein>
    <recommendedName>
        <fullName evidence="4">Transmembrane protein 242</fullName>
    </recommendedName>
</protein>
<proteinExistence type="predicted"/>
<feature type="transmembrane region" description="Helical" evidence="1">
    <location>
        <begin position="79"/>
        <end position="106"/>
    </location>
</feature>
<gene>
    <name evidence="2" type="ORF">AYI70_g7975</name>
</gene>
<name>A0A1R1XI28_9FUNG</name>
<dbReference type="EMBL" id="LSSN01003128">
    <property type="protein sequence ID" value="OMJ14289.1"/>
    <property type="molecule type" value="Genomic_DNA"/>
</dbReference>
<organism evidence="2 3">
    <name type="scientific">Smittium culicis</name>
    <dbReference type="NCBI Taxonomy" id="133412"/>
    <lineage>
        <taxon>Eukaryota</taxon>
        <taxon>Fungi</taxon>
        <taxon>Fungi incertae sedis</taxon>
        <taxon>Zoopagomycota</taxon>
        <taxon>Kickxellomycotina</taxon>
        <taxon>Harpellomycetes</taxon>
        <taxon>Harpellales</taxon>
        <taxon>Legeriomycetaceae</taxon>
        <taxon>Smittium</taxon>
    </lineage>
</organism>
<sequence>MSNEQDNSDSNTFDLTSISESIEEFGRKFEESKPKPLTYLGIGAGLFTTASLVAIFIGRKKGYSGLAPGEISSAEPMRLAMRAFGIATLGCVSVFGVTTIAASLYLSKRGIDSVPKFTIYAQDKIRAFIGSSIEDRENVDLNLDSSLAKLQKWDSAFKDDQ</sequence>
<evidence type="ECO:0000256" key="1">
    <source>
        <dbReference type="SAM" id="Phobius"/>
    </source>
</evidence>
<keyword evidence="1" id="KW-0812">Transmembrane</keyword>
<evidence type="ECO:0008006" key="4">
    <source>
        <dbReference type="Google" id="ProtNLM"/>
    </source>
</evidence>
<keyword evidence="1" id="KW-1133">Transmembrane helix</keyword>